<protein>
    <submittedName>
        <fullName evidence="1">Uncharacterized protein</fullName>
    </submittedName>
</protein>
<accession>A0AAE0RSY0</accession>
<keyword evidence="2" id="KW-1185">Reference proteome</keyword>
<sequence>TPSIHEKFHQTLWHPPTVFVRGIPYAVQKDPNPISISARIYARNGNLPPCPRLRK</sequence>
<reference evidence="1" key="2">
    <citation type="journal article" date="2021" name="Genome Biol. Evol.">
        <title>Developing a high-quality reference genome for a parasitic bivalve with doubly uniparental inheritance (Bivalvia: Unionida).</title>
        <authorList>
            <person name="Smith C.H."/>
        </authorList>
    </citation>
    <scope>NUCLEOTIDE SEQUENCE</scope>
    <source>
        <strain evidence="1">CHS0354</strain>
        <tissue evidence="1">Mantle</tissue>
    </source>
</reference>
<evidence type="ECO:0000313" key="1">
    <source>
        <dbReference type="EMBL" id="KAK3579026.1"/>
    </source>
</evidence>
<feature type="non-terminal residue" evidence="1">
    <location>
        <position position="55"/>
    </location>
</feature>
<gene>
    <name evidence="1" type="ORF">CHS0354_034827</name>
</gene>
<proteinExistence type="predicted"/>
<comment type="caution">
    <text evidence="1">The sequence shown here is derived from an EMBL/GenBank/DDBJ whole genome shotgun (WGS) entry which is preliminary data.</text>
</comment>
<reference evidence="1" key="3">
    <citation type="submission" date="2023-05" db="EMBL/GenBank/DDBJ databases">
        <authorList>
            <person name="Smith C.H."/>
        </authorList>
    </citation>
    <scope>NUCLEOTIDE SEQUENCE</scope>
    <source>
        <strain evidence="1">CHS0354</strain>
        <tissue evidence="1">Mantle</tissue>
    </source>
</reference>
<dbReference type="Proteomes" id="UP001195483">
    <property type="component" value="Unassembled WGS sequence"/>
</dbReference>
<dbReference type="AlphaFoldDB" id="A0AAE0RSY0"/>
<dbReference type="EMBL" id="JAEAOA010002045">
    <property type="protein sequence ID" value="KAK3579026.1"/>
    <property type="molecule type" value="Genomic_DNA"/>
</dbReference>
<name>A0AAE0RSY0_9BIVA</name>
<evidence type="ECO:0000313" key="2">
    <source>
        <dbReference type="Proteomes" id="UP001195483"/>
    </source>
</evidence>
<feature type="non-terminal residue" evidence="1">
    <location>
        <position position="1"/>
    </location>
</feature>
<organism evidence="1 2">
    <name type="scientific">Potamilus streckersoni</name>
    <dbReference type="NCBI Taxonomy" id="2493646"/>
    <lineage>
        <taxon>Eukaryota</taxon>
        <taxon>Metazoa</taxon>
        <taxon>Spiralia</taxon>
        <taxon>Lophotrochozoa</taxon>
        <taxon>Mollusca</taxon>
        <taxon>Bivalvia</taxon>
        <taxon>Autobranchia</taxon>
        <taxon>Heteroconchia</taxon>
        <taxon>Palaeoheterodonta</taxon>
        <taxon>Unionida</taxon>
        <taxon>Unionoidea</taxon>
        <taxon>Unionidae</taxon>
        <taxon>Ambleminae</taxon>
        <taxon>Lampsilini</taxon>
        <taxon>Potamilus</taxon>
    </lineage>
</organism>
<reference evidence="1" key="1">
    <citation type="journal article" date="2021" name="Genome Biol. Evol.">
        <title>A High-Quality Reference Genome for a Parasitic Bivalve with Doubly Uniparental Inheritance (Bivalvia: Unionida).</title>
        <authorList>
            <person name="Smith C.H."/>
        </authorList>
    </citation>
    <scope>NUCLEOTIDE SEQUENCE</scope>
    <source>
        <strain evidence="1">CHS0354</strain>
    </source>
</reference>